<evidence type="ECO:0000256" key="2">
    <source>
        <dbReference type="SAM" id="SignalP"/>
    </source>
</evidence>
<evidence type="ECO:0000313" key="5">
    <source>
        <dbReference type="EMBL" id="ABF41585.1"/>
    </source>
</evidence>
<dbReference type="Pfam" id="PF10531">
    <property type="entry name" value="SLBB"/>
    <property type="match status" value="1"/>
</dbReference>
<feature type="domain" description="Polysaccharide export protein N-terminal" evidence="3">
    <location>
        <begin position="19"/>
        <end position="95"/>
    </location>
</feature>
<dbReference type="AlphaFoldDB" id="Q1ING5"/>
<dbReference type="eggNOG" id="COG1596">
    <property type="taxonomic scope" value="Bacteria"/>
</dbReference>
<dbReference type="Gene3D" id="3.10.560.10">
    <property type="entry name" value="Outer membrane lipoprotein wza domain like"/>
    <property type="match status" value="2"/>
</dbReference>
<keyword evidence="1 2" id="KW-0732">Signal</keyword>
<evidence type="ECO:0000256" key="1">
    <source>
        <dbReference type="ARBA" id="ARBA00022729"/>
    </source>
</evidence>
<dbReference type="PANTHER" id="PTHR33619:SF3">
    <property type="entry name" value="POLYSACCHARIDE EXPORT PROTEIN GFCE-RELATED"/>
    <property type="match status" value="1"/>
</dbReference>
<evidence type="ECO:0000259" key="3">
    <source>
        <dbReference type="Pfam" id="PF02563"/>
    </source>
</evidence>
<dbReference type="RefSeq" id="WP_011523386.1">
    <property type="nucleotide sequence ID" value="NC_008009.1"/>
</dbReference>
<protein>
    <submittedName>
        <fullName evidence="5">Polysaccharide export protein</fullName>
    </submittedName>
</protein>
<proteinExistence type="predicted"/>
<dbReference type="InterPro" id="IPR019554">
    <property type="entry name" value="Soluble_ligand-bd"/>
</dbReference>
<dbReference type="OrthoDB" id="9815244at2"/>
<dbReference type="KEGG" id="aba:Acid345_2584"/>
<feature type="domain" description="Soluble ligand binding" evidence="4">
    <location>
        <begin position="104"/>
        <end position="149"/>
    </location>
</feature>
<dbReference type="InterPro" id="IPR049712">
    <property type="entry name" value="Poly_export"/>
</dbReference>
<keyword evidence="6" id="KW-1185">Reference proteome</keyword>
<feature type="chain" id="PRO_5004191479" evidence="2">
    <location>
        <begin position="19"/>
        <end position="288"/>
    </location>
</feature>
<name>Q1ING5_KORVE</name>
<feature type="signal peptide" evidence="2">
    <location>
        <begin position="1"/>
        <end position="18"/>
    </location>
</feature>
<sequence>MKTLAAILLLLSATFLRSQSDANLTIGPGDLISIDVFDVSELKQELRVNESGDAELALVGALHVASLTPDAASTQIASALESRRLVVKPQVRVLIREYATQGATVSGEVRKPGIYQIYAPRLLSQLISEAGGLTELASPTVRIKRRNGTDESVRLPRNDSSSLIMVYPGDTILVQRAGITYLVGDVSRSGGFVMQNDGELSVAQLVALGGGLAPTAKAGHAKLVRKTLSGREEIEVNVAEILRGRAPDVALHNEDILFIPNSAWKTAATRLQNITQLTLGAAIYSSLN</sequence>
<dbReference type="STRING" id="204669.Acid345_2584"/>
<dbReference type="GO" id="GO:0015159">
    <property type="term" value="F:polysaccharide transmembrane transporter activity"/>
    <property type="evidence" value="ECO:0007669"/>
    <property type="project" value="InterPro"/>
</dbReference>
<accession>Q1ING5</accession>
<dbReference type="Proteomes" id="UP000002432">
    <property type="component" value="Chromosome"/>
</dbReference>
<reference evidence="5 6" key="1">
    <citation type="journal article" date="2009" name="Appl. Environ. Microbiol.">
        <title>Three genomes from the phylum Acidobacteria provide insight into the lifestyles of these microorganisms in soils.</title>
        <authorList>
            <person name="Ward N.L."/>
            <person name="Challacombe J.F."/>
            <person name="Janssen P.H."/>
            <person name="Henrissat B."/>
            <person name="Coutinho P.M."/>
            <person name="Wu M."/>
            <person name="Xie G."/>
            <person name="Haft D.H."/>
            <person name="Sait M."/>
            <person name="Badger J."/>
            <person name="Barabote R.D."/>
            <person name="Bradley B."/>
            <person name="Brettin T.S."/>
            <person name="Brinkac L.M."/>
            <person name="Bruce D."/>
            <person name="Creasy T."/>
            <person name="Daugherty S.C."/>
            <person name="Davidsen T.M."/>
            <person name="DeBoy R.T."/>
            <person name="Detter J.C."/>
            <person name="Dodson R.J."/>
            <person name="Durkin A.S."/>
            <person name="Ganapathy A."/>
            <person name="Gwinn-Giglio M."/>
            <person name="Han C.S."/>
            <person name="Khouri H."/>
            <person name="Kiss H."/>
            <person name="Kothari S.P."/>
            <person name="Madupu R."/>
            <person name="Nelson K.E."/>
            <person name="Nelson W.C."/>
            <person name="Paulsen I."/>
            <person name="Penn K."/>
            <person name="Ren Q."/>
            <person name="Rosovitz M.J."/>
            <person name="Selengut J.D."/>
            <person name="Shrivastava S."/>
            <person name="Sullivan S.A."/>
            <person name="Tapia R."/>
            <person name="Thompson L.S."/>
            <person name="Watkins K.L."/>
            <person name="Yang Q."/>
            <person name="Yu C."/>
            <person name="Zafar N."/>
            <person name="Zhou L."/>
            <person name="Kuske C.R."/>
        </authorList>
    </citation>
    <scope>NUCLEOTIDE SEQUENCE [LARGE SCALE GENOMIC DNA]</scope>
    <source>
        <strain evidence="5 6">Ellin345</strain>
    </source>
</reference>
<dbReference type="EnsemblBacteria" id="ABF41585">
    <property type="protein sequence ID" value="ABF41585"/>
    <property type="gene ID" value="Acid345_2584"/>
</dbReference>
<evidence type="ECO:0000259" key="4">
    <source>
        <dbReference type="Pfam" id="PF10531"/>
    </source>
</evidence>
<organism evidence="5 6">
    <name type="scientific">Koribacter versatilis (strain Ellin345)</name>
    <dbReference type="NCBI Taxonomy" id="204669"/>
    <lineage>
        <taxon>Bacteria</taxon>
        <taxon>Pseudomonadati</taxon>
        <taxon>Acidobacteriota</taxon>
        <taxon>Terriglobia</taxon>
        <taxon>Terriglobales</taxon>
        <taxon>Candidatus Korobacteraceae</taxon>
        <taxon>Candidatus Korobacter</taxon>
    </lineage>
</organism>
<gene>
    <name evidence="5" type="ordered locus">Acid345_2584</name>
</gene>
<dbReference type="InterPro" id="IPR003715">
    <property type="entry name" value="Poly_export_N"/>
</dbReference>
<dbReference type="Pfam" id="PF02563">
    <property type="entry name" value="Poly_export"/>
    <property type="match status" value="1"/>
</dbReference>
<dbReference type="PANTHER" id="PTHR33619">
    <property type="entry name" value="POLYSACCHARIDE EXPORT PROTEIN GFCE-RELATED"/>
    <property type="match status" value="1"/>
</dbReference>
<dbReference type="HOGENOM" id="CLU_038343_0_1_0"/>
<evidence type="ECO:0000313" key="6">
    <source>
        <dbReference type="Proteomes" id="UP000002432"/>
    </source>
</evidence>
<dbReference type="EMBL" id="CP000360">
    <property type="protein sequence ID" value="ABF41585.1"/>
    <property type="molecule type" value="Genomic_DNA"/>
</dbReference>